<evidence type="ECO:0000256" key="2">
    <source>
        <dbReference type="ARBA" id="ARBA00023015"/>
    </source>
</evidence>
<dbReference type="Proteomes" id="UP000539313">
    <property type="component" value="Unassembled WGS sequence"/>
</dbReference>
<comment type="caution">
    <text evidence="7">The sequence shown here is derived from an EMBL/GenBank/DDBJ whole genome shotgun (WGS) entry which is preliminary data.</text>
</comment>
<dbReference type="RefSeq" id="WP_182706594.1">
    <property type="nucleotide sequence ID" value="NZ_JACJII010000001.1"/>
</dbReference>
<dbReference type="InterPro" id="IPR050109">
    <property type="entry name" value="HTH-type_TetR-like_transc_reg"/>
</dbReference>
<evidence type="ECO:0000256" key="3">
    <source>
        <dbReference type="ARBA" id="ARBA00023125"/>
    </source>
</evidence>
<dbReference type="GO" id="GO:0000976">
    <property type="term" value="F:transcription cis-regulatory region binding"/>
    <property type="evidence" value="ECO:0007669"/>
    <property type="project" value="TreeGrafter"/>
</dbReference>
<dbReference type="SUPFAM" id="SSF46689">
    <property type="entry name" value="Homeodomain-like"/>
    <property type="match status" value="1"/>
</dbReference>
<gene>
    <name evidence="7" type="ORF">HNR21_004277</name>
</gene>
<keyword evidence="3 5" id="KW-0238">DNA-binding</keyword>
<name>A0A7W3N0P5_9ACTN</name>
<dbReference type="GO" id="GO:0003700">
    <property type="term" value="F:DNA-binding transcription factor activity"/>
    <property type="evidence" value="ECO:0007669"/>
    <property type="project" value="TreeGrafter"/>
</dbReference>
<keyword evidence="1" id="KW-0678">Repressor</keyword>
<dbReference type="EMBL" id="JACJII010000001">
    <property type="protein sequence ID" value="MBA9005395.1"/>
    <property type="molecule type" value="Genomic_DNA"/>
</dbReference>
<sequence length="189" mass="21547">MGTTRREEILDAAMDLFAEHGYRGASLDQIAERVGLTRQGLLHYFPSKKKLLIALLERREELSREHLVADHIVEKDWPTQIAEVVAFDREHPALARIHTILMAESLTEGHPAREHFRDHQRAVREHIARLLTERYGDRLPSGLTTQAAAVALLALLDGLQQQWLLDREQVDHPEVMREVWAILLGPAAP</sequence>
<accession>A0A7W3N0P5</accession>
<feature type="DNA-binding region" description="H-T-H motif" evidence="5">
    <location>
        <begin position="26"/>
        <end position="45"/>
    </location>
</feature>
<evidence type="ECO:0000256" key="5">
    <source>
        <dbReference type="PROSITE-ProRule" id="PRU00335"/>
    </source>
</evidence>
<dbReference type="Gene3D" id="1.10.357.10">
    <property type="entry name" value="Tetracycline Repressor, domain 2"/>
    <property type="match status" value="1"/>
</dbReference>
<proteinExistence type="predicted"/>
<organism evidence="7 8">
    <name type="scientific">Thermomonospora cellulosilytica</name>
    <dbReference type="NCBI Taxonomy" id="1411118"/>
    <lineage>
        <taxon>Bacteria</taxon>
        <taxon>Bacillati</taxon>
        <taxon>Actinomycetota</taxon>
        <taxon>Actinomycetes</taxon>
        <taxon>Streptosporangiales</taxon>
        <taxon>Thermomonosporaceae</taxon>
        <taxon>Thermomonospora</taxon>
    </lineage>
</organism>
<evidence type="ECO:0000259" key="6">
    <source>
        <dbReference type="PROSITE" id="PS50977"/>
    </source>
</evidence>
<dbReference type="PRINTS" id="PR00455">
    <property type="entry name" value="HTHTETR"/>
</dbReference>
<evidence type="ECO:0000313" key="7">
    <source>
        <dbReference type="EMBL" id="MBA9005395.1"/>
    </source>
</evidence>
<dbReference type="InterPro" id="IPR036271">
    <property type="entry name" value="Tet_transcr_reg_TetR-rel_C_sf"/>
</dbReference>
<dbReference type="AlphaFoldDB" id="A0A7W3N0P5"/>
<reference evidence="7 8" key="1">
    <citation type="submission" date="2020-08" db="EMBL/GenBank/DDBJ databases">
        <title>Sequencing the genomes of 1000 actinobacteria strains.</title>
        <authorList>
            <person name="Klenk H.-P."/>
        </authorList>
    </citation>
    <scope>NUCLEOTIDE SEQUENCE [LARGE SCALE GENOMIC DNA]</scope>
    <source>
        <strain evidence="7 8">DSM 45823</strain>
    </source>
</reference>
<dbReference type="InterPro" id="IPR039538">
    <property type="entry name" value="BetI_C"/>
</dbReference>
<dbReference type="Pfam" id="PF13977">
    <property type="entry name" value="TetR_C_6"/>
    <property type="match status" value="1"/>
</dbReference>
<dbReference type="PANTHER" id="PTHR30055">
    <property type="entry name" value="HTH-TYPE TRANSCRIPTIONAL REGULATOR RUTR"/>
    <property type="match status" value="1"/>
</dbReference>
<evidence type="ECO:0000256" key="4">
    <source>
        <dbReference type="ARBA" id="ARBA00023163"/>
    </source>
</evidence>
<dbReference type="InterPro" id="IPR001647">
    <property type="entry name" value="HTH_TetR"/>
</dbReference>
<keyword evidence="2" id="KW-0805">Transcription regulation</keyword>
<dbReference type="SUPFAM" id="SSF48498">
    <property type="entry name" value="Tetracyclin repressor-like, C-terminal domain"/>
    <property type="match status" value="1"/>
</dbReference>
<evidence type="ECO:0000256" key="1">
    <source>
        <dbReference type="ARBA" id="ARBA00022491"/>
    </source>
</evidence>
<evidence type="ECO:0000313" key="8">
    <source>
        <dbReference type="Proteomes" id="UP000539313"/>
    </source>
</evidence>
<dbReference type="PANTHER" id="PTHR30055:SF234">
    <property type="entry name" value="HTH-TYPE TRANSCRIPTIONAL REGULATOR BETI"/>
    <property type="match status" value="1"/>
</dbReference>
<feature type="domain" description="HTH tetR-type" evidence="6">
    <location>
        <begin position="3"/>
        <end position="63"/>
    </location>
</feature>
<dbReference type="InterPro" id="IPR009057">
    <property type="entry name" value="Homeodomain-like_sf"/>
</dbReference>
<protein>
    <submittedName>
        <fullName evidence="7">AcrR family transcriptional regulator</fullName>
    </submittedName>
</protein>
<keyword evidence="8" id="KW-1185">Reference proteome</keyword>
<keyword evidence="4" id="KW-0804">Transcription</keyword>
<dbReference type="Pfam" id="PF00440">
    <property type="entry name" value="TetR_N"/>
    <property type="match status" value="1"/>
</dbReference>
<dbReference type="PROSITE" id="PS50977">
    <property type="entry name" value="HTH_TETR_2"/>
    <property type="match status" value="1"/>
</dbReference>